<dbReference type="EMBL" id="CADCXV010000602">
    <property type="protein sequence ID" value="CAB0030999.1"/>
    <property type="molecule type" value="Genomic_DNA"/>
</dbReference>
<dbReference type="Proteomes" id="UP000479190">
    <property type="component" value="Unassembled WGS sequence"/>
</dbReference>
<organism evidence="1 2">
    <name type="scientific">Trichogramma brassicae</name>
    <dbReference type="NCBI Taxonomy" id="86971"/>
    <lineage>
        <taxon>Eukaryota</taxon>
        <taxon>Metazoa</taxon>
        <taxon>Ecdysozoa</taxon>
        <taxon>Arthropoda</taxon>
        <taxon>Hexapoda</taxon>
        <taxon>Insecta</taxon>
        <taxon>Pterygota</taxon>
        <taxon>Neoptera</taxon>
        <taxon>Endopterygota</taxon>
        <taxon>Hymenoptera</taxon>
        <taxon>Apocrita</taxon>
        <taxon>Proctotrupomorpha</taxon>
        <taxon>Chalcidoidea</taxon>
        <taxon>Trichogrammatidae</taxon>
        <taxon>Trichogramma</taxon>
    </lineage>
</organism>
<evidence type="ECO:0000313" key="1">
    <source>
        <dbReference type="EMBL" id="CAB0030999.1"/>
    </source>
</evidence>
<name>A0A6H5I3D5_9HYME</name>
<sequence>MEALELSYTATKTRLAGYYRILTCHARLHQRRRYIAPRACAAAIAAYIFDVYRAHVSRLAHTELRVQVHVHKDAVAIVWLGESDCTSVMCTERRTKHTCSAARRSNRTKADIVPASRRNDPHEPSSYACSSSKWILLARALSRTRPKDSTKKSLGDVHYELCAAVYTAFDTYVYGRTQYIIQTNTKQRTNKNCTSPLLVQRSVPARIIWVMSLLLVAVRDMGEAGRHEQSSDSTRVARAAKTSQCTRVCTACVWLELRYALGITKSSSNALYRQFDVRVEKSITTRKIIVAVYSTRGVESRSESLCGCDTPIYAQVIRGLLERSRLRKSRRSASTLSMSITLRGKKRKAKPGWKLSGRSMTQIDPPNIDFIARAMKIRCFYEFQMTRDVRLVSAERLRGNNQSRLRINGSSFV</sequence>
<accession>A0A6H5I3D5</accession>
<protein>
    <submittedName>
        <fullName evidence="1">Uncharacterized protein</fullName>
    </submittedName>
</protein>
<evidence type="ECO:0000313" key="2">
    <source>
        <dbReference type="Proteomes" id="UP000479190"/>
    </source>
</evidence>
<reference evidence="1 2" key="1">
    <citation type="submission" date="2020-02" db="EMBL/GenBank/DDBJ databases">
        <authorList>
            <person name="Ferguson B K."/>
        </authorList>
    </citation>
    <scope>NUCLEOTIDE SEQUENCE [LARGE SCALE GENOMIC DNA]</scope>
</reference>
<keyword evidence="2" id="KW-1185">Reference proteome</keyword>
<gene>
    <name evidence="1" type="ORF">TBRA_LOCUS2982</name>
</gene>
<dbReference type="AlphaFoldDB" id="A0A6H5I3D5"/>
<proteinExistence type="predicted"/>